<dbReference type="AlphaFoldDB" id="A0A8S1RLT8"/>
<comment type="caution">
    <text evidence="1">The sequence shown here is derived from an EMBL/GenBank/DDBJ whole genome shotgun (WGS) entry which is preliminary data.</text>
</comment>
<accession>A0A8S1RLT8</accession>
<dbReference type="OrthoDB" id="284750at2759"/>
<evidence type="ECO:0000313" key="1">
    <source>
        <dbReference type="EMBL" id="CAD8127735.1"/>
    </source>
</evidence>
<dbReference type="Proteomes" id="UP000692954">
    <property type="component" value="Unassembled WGS sequence"/>
</dbReference>
<name>A0A8S1RLT8_9CILI</name>
<sequence>MNSILIQLLQKIYIYVQKIGIVEQIIQELQLLILLIINYSNQNECSCDQLDENDCQLSKRCKMNQDQCQFKSCQDYLITECNYIQDCILENNKCIDHVWGRCADIPIEVCELNENCAINNENKCEEFTRCEDYQMNGNEDCNKKNENCYNGKEGYCKSKIQIGNCQQVEMECEMYKIQNKQYCVASTDNKCISIQVTQCSNMNGTPACSLYNECDWNISTSICREKRCNDLDEQNCNGELKNLNGETMICYWENGQCLKMQSRDDLSQSNCYLATIGQSTWKEGKCQECIQLSQLVILIYYLIYIL</sequence>
<protein>
    <submittedName>
        <fullName evidence="1">Uncharacterized protein</fullName>
    </submittedName>
</protein>
<organism evidence="1 2">
    <name type="scientific">Paramecium sonneborni</name>
    <dbReference type="NCBI Taxonomy" id="65129"/>
    <lineage>
        <taxon>Eukaryota</taxon>
        <taxon>Sar</taxon>
        <taxon>Alveolata</taxon>
        <taxon>Ciliophora</taxon>
        <taxon>Intramacronucleata</taxon>
        <taxon>Oligohymenophorea</taxon>
        <taxon>Peniculida</taxon>
        <taxon>Parameciidae</taxon>
        <taxon>Paramecium</taxon>
    </lineage>
</organism>
<reference evidence="1" key="1">
    <citation type="submission" date="2021-01" db="EMBL/GenBank/DDBJ databases">
        <authorList>
            <consortium name="Genoscope - CEA"/>
            <person name="William W."/>
        </authorList>
    </citation>
    <scope>NUCLEOTIDE SEQUENCE</scope>
</reference>
<keyword evidence="2" id="KW-1185">Reference proteome</keyword>
<evidence type="ECO:0000313" key="2">
    <source>
        <dbReference type="Proteomes" id="UP000692954"/>
    </source>
</evidence>
<proteinExistence type="predicted"/>
<gene>
    <name evidence="1" type="ORF">PSON_ATCC_30995.1.T1790061</name>
</gene>
<dbReference type="EMBL" id="CAJJDN010000179">
    <property type="protein sequence ID" value="CAD8127735.1"/>
    <property type="molecule type" value="Genomic_DNA"/>
</dbReference>